<dbReference type="InterPro" id="IPR040884">
    <property type="entry name" value="SLATT_1"/>
</dbReference>
<keyword evidence="1" id="KW-1133">Transmembrane helix</keyword>
<dbReference type="NCBIfam" id="NF033634">
    <property type="entry name" value="SLATT_1"/>
    <property type="match status" value="1"/>
</dbReference>
<keyword evidence="1" id="KW-0812">Transmembrane</keyword>
<evidence type="ECO:0000313" key="3">
    <source>
        <dbReference type="EMBL" id="CAA9445793.1"/>
    </source>
</evidence>
<reference evidence="3" key="1">
    <citation type="submission" date="2020-02" db="EMBL/GenBank/DDBJ databases">
        <authorList>
            <person name="Meier V. D."/>
        </authorList>
    </citation>
    <scope>NUCLEOTIDE SEQUENCE</scope>
    <source>
        <strain evidence="3">AVDCRST_MAG66</strain>
    </source>
</reference>
<proteinExistence type="predicted"/>
<dbReference type="Pfam" id="PF18181">
    <property type="entry name" value="SLATT_1"/>
    <property type="match status" value="1"/>
</dbReference>
<sequence length="156" mass="16860">MSGRQEEFRSLYRELRIGEQQRYYDDRRAEYRRAHRQAIVVRNALLVGAALTGIVGQLTPVEVRGGLAVLGAVLGALASAVTGFEALIGFAKLEKLYGDAARNLAEAATDWDVAGPEDLAPEIDRVEEIFRTETGQWGQLVVESAGPAVGNPPVAP</sequence>
<feature type="transmembrane region" description="Helical" evidence="1">
    <location>
        <begin position="39"/>
        <end position="59"/>
    </location>
</feature>
<feature type="domain" description="SMODS and SLOG-associating 2TM effector" evidence="2">
    <location>
        <begin position="12"/>
        <end position="137"/>
    </location>
</feature>
<name>A0A6J4QPP2_9PSEU</name>
<dbReference type="AlphaFoldDB" id="A0A6J4QPP2"/>
<evidence type="ECO:0000259" key="2">
    <source>
        <dbReference type="Pfam" id="PF18181"/>
    </source>
</evidence>
<dbReference type="EMBL" id="CADCUS010000594">
    <property type="protein sequence ID" value="CAA9445793.1"/>
    <property type="molecule type" value="Genomic_DNA"/>
</dbReference>
<evidence type="ECO:0000256" key="1">
    <source>
        <dbReference type="SAM" id="Phobius"/>
    </source>
</evidence>
<accession>A0A6J4QPP2</accession>
<organism evidence="3">
    <name type="scientific">uncultured Pseudonocardia sp</name>
    <dbReference type="NCBI Taxonomy" id="211455"/>
    <lineage>
        <taxon>Bacteria</taxon>
        <taxon>Bacillati</taxon>
        <taxon>Actinomycetota</taxon>
        <taxon>Actinomycetes</taxon>
        <taxon>Pseudonocardiales</taxon>
        <taxon>Pseudonocardiaceae</taxon>
        <taxon>Pseudonocardia</taxon>
        <taxon>environmental samples</taxon>
    </lineage>
</organism>
<keyword evidence="1" id="KW-0472">Membrane</keyword>
<protein>
    <recommendedName>
        <fullName evidence="2">SMODS and SLOG-associating 2TM effector domain-containing protein</fullName>
    </recommendedName>
</protein>
<gene>
    <name evidence="3" type="ORF">AVDCRST_MAG66-4593</name>
</gene>
<feature type="transmembrane region" description="Helical" evidence="1">
    <location>
        <begin position="65"/>
        <end position="88"/>
    </location>
</feature>